<evidence type="ECO:0000313" key="1">
    <source>
        <dbReference type="EMBL" id="MFB2938401.1"/>
    </source>
</evidence>
<organism evidence="1 2">
    <name type="scientific">Floridaenema fluviatile BLCC-F154</name>
    <dbReference type="NCBI Taxonomy" id="3153640"/>
    <lineage>
        <taxon>Bacteria</taxon>
        <taxon>Bacillati</taxon>
        <taxon>Cyanobacteriota</taxon>
        <taxon>Cyanophyceae</taxon>
        <taxon>Oscillatoriophycideae</taxon>
        <taxon>Aerosakkonematales</taxon>
        <taxon>Aerosakkonemataceae</taxon>
        <taxon>Floridanema</taxon>
        <taxon>Floridanema fluviatile</taxon>
    </lineage>
</organism>
<keyword evidence="2" id="KW-1185">Reference proteome</keyword>
<accession>A0ABV4YIS5</accession>
<evidence type="ECO:0000313" key="2">
    <source>
        <dbReference type="Proteomes" id="UP001576776"/>
    </source>
</evidence>
<dbReference type="EMBL" id="JBHFNS010000087">
    <property type="protein sequence ID" value="MFB2938401.1"/>
    <property type="molecule type" value="Genomic_DNA"/>
</dbReference>
<name>A0ABV4YIS5_9CYAN</name>
<sequence>MEIRLHSGQMRVFNDPHRIRTLVAGRRFGKTRLATYELLVRTLSFQGKTSLESPEVVLGVLPTLQQAKKVLWQPLVNLAETELFHVVKNINKSEYRIDFKGSKPSIIVSGANDQNGDRLRGLRVYFILCDEYQDWKPGIFETVVLPAMSDTKGSRALITGTPKGKKNTLYEMFQMCEKLPYEYASFNMPTSTNPTIPRAEIQAARLRLPPKLFRQEYEASFLSFDNQFYTELSEENLVNYVPNSFDLVVMGCDWGDINPAVVVIGRNNGVWYYLEGWQNNTGQVVPEPTFDSQALRLASRWNVHITYCDPSRPASILRMRTMGAQNSVRGLQQTVAGFNAIAEGINQVHSLIYQRKLLFTTAITSNAKGYVSGKDAYELMMSYHRKTAKDGTILDIPAEGQNDHIIDAIRYALAVPTGTNTQ</sequence>
<dbReference type="Pfam" id="PF03237">
    <property type="entry name" value="Terminase_6N"/>
    <property type="match status" value="1"/>
</dbReference>
<dbReference type="Proteomes" id="UP001576776">
    <property type="component" value="Unassembled WGS sequence"/>
</dbReference>
<reference evidence="1 2" key="1">
    <citation type="submission" date="2024-09" db="EMBL/GenBank/DDBJ databases">
        <title>Floridaenema gen nov. (Aerosakkonemataceae, Aerosakkonematales ord. nov., Cyanobacteria) from benthic tropical and subtropical fresh waters, with the description of four new species.</title>
        <authorList>
            <person name="Moretto J.A."/>
            <person name="Berthold D.E."/>
            <person name="Lefler F.W."/>
            <person name="Huang I.-S."/>
            <person name="Laughinghouse H. IV."/>
        </authorList>
    </citation>
    <scope>NUCLEOTIDE SEQUENCE [LARGE SCALE GENOMIC DNA]</scope>
    <source>
        <strain evidence="1 2">BLCC-F154</strain>
    </source>
</reference>
<gene>
    <name evidence="1" type="ORF">ACE1B6_24405</name>
</gene>
<dbReference type="InterPro" id="IPR027417">
    <property type="entry name" value="P-loop_NTPase"/>
</dbReference>
<dbReference type="Gene3D" id="3.30.420.280">
    <property type="match status" value="1"/>
</dbReference>
<comment type="caution">
    <text evidence="1">The sequence shown here is derived from an EMBL/GenBank/DDBJ whole genome shotgun (WGS) entry which is preliminary data.</text>
</comment>
<proteinExistence type="predicted"/>
<dbReference type="Gene3D" id="3.40.50.300">
    <property type="entry name" value="P-loop containing nucleotide triphosphate hydrolases"/>
    <property type="match status" value="1"/>
</dbReference>
<protein>
    <submittedName>
        <fullName evidence="1">Terminase large subunit domain-containing protein</fullName>
    </submittedName>
</protein>